<evidence type="ECO:0000313" key="2">
    <source>
        <dbReference type="EMBL" id="KAK7600716.1"/>
    </source>
</evidence>
<feature type="compositionally biased region" description="Polar residues" evidence="1">
    <location>
        <begin position="16"/>
        <end position="26"/>
    </location>
</feature>
<evidence type="ECO:0000313" key="3">
    <source>
        <dbReference type="Proteomes" id="UP001367676"/>
    </source>
</evidence>
<protein>
    <submittedName>
        <fullName evidence="2">Uncharacterized protein</fullName>
    </submittedName>
</protein>
<reference evidence="2 3" key="1">
    <citation type="submission" date="2024-03" db="EMBL/GenBank/DDBJ databases">
        <title>Adaptation during the transition from Ophiocordyceps entomopathogen to insect associate is accompanied by gene loss and intensified selection.</title>
        <authorList>
            <person name="Ward C.M."/>
            <person name="Onetto C.A."/>
            <person name="Borneman A.R."/>
        </authorList>
    </citation>
    <scope>NUCLEOTIDE SEQUENCE [LARGE SCALE GENOMIC DNA]</scope>
    <source>
        <strain evidence="2">AWRI1</strain>
        <tissue evidence="2">Single Adult Female</tissue>
    </source>
</reference>
<proteinExistence type="predicted"/>
<organism evidence="2 3">
    <name type="scientific">Parthenolecanium corni</name>
    <dbReference type="NCBI Taxonomy" id="536013"/>
    <lineage>
        <taxon>Eukaryota</taxon>
        <taxon>Metazoa</taxon>
        <taxon>Ecdysozoa</taxon>
        <taxon>Arthropoda</taxon>
        <taxon>Hexapoda</taxon>
        <taxon>Insecta</taxon>
        <taxon>Pterygota</taxon>
        <taxon>Neoptera</taxon>
        <taxon>Paraneoptera</taxon>
        <taxon>Hemiptera</taxon>
        <taxon>Sternorrhyncha</taxon>
        <taxon>Coccoidea</taxon>
        <taxon>Coccidae</taxon>
        <taxon>Parthenolecanium</taxon>
    </lineage>
</organism>
<comment type="caution">
    <text evidence="2">The sequence shown here is derived from an EMBL/GenBank/DDBJ whole genome shotgun (WGS) entry which is preliminary data.</text>
</comment>
<gene>
    <name evidence="2" type="ORF">V9T40_009854</name>
</gene>
<feature type="region of interest" description="Disordered" evidence="1">
    <location>
        <begin position="1"/>
        <end position="27"/>
    </location>
</feature>
<dbReference type="AlphaFoldDB" id="A0AAN9TML0"/>
<sequence>MKTCRNWERTRRLQGAPTTNTRQPTESWRAHRAAECATVRTCHLSTIEHSLRPLPFYCFSIALHFQSAISLAEPKYTIILRINVSSFLRLSCPAPIPQPDSQLAI</sequence>
<dbReference type="EMBL" id="JBBCAQ010000013">
    <property type="protein sequence ID" value="KAK7600716.1"/>
    <property type="molecule type" value="Genomic_DNA"/>
</dbReference>
<feature type="compositionally biased region" description="Basic and acidic residues" evidence="1">
    <location>
        <begin position="1"/>
        <end position="11"/>
    </location>
</feature>
<dbReference type="Proteomes" id="UP001367676">
    <property type="component" value="Unassembled WGS sequence"/>
</dbReference>
<keyword evidence="3" id="KW-1185">Reference proteome</keyword>
<accession>A0AAN9TML0</accession>
<evidence type="ECO:0000256" key="1">
    <source>
        <dbReference type="SAM" id="MobiDB-lite"/>
    </source>
</evidence>
<name>A0AAN9TML0_9HEMI</name>